<dbReference type="AlphaFoldDB" id="A0AAF0ELC4"/>
<gene>
    <name evidence="2" type="ORF">MNAN1_001446</name>
</gene>
<keyword evidence="1" id="KW-0812">Transmembrane</keyword>
<sequence length="52" mass="6029">MSGLMELYGRVHGEFVAWNAWEPAIPTEYLPYIAIFSLSLAFLMAFYFTTYV</sequence>
<dbReference type="EMBL" id="CP119893">
    <property type="protein sequence ID" value="WFD26463.1"/>
    <property type="molecule type" value="Genomic_DNA"/>
</dbReference>
<keyword evidence="1" id="KW-0472">Membrane</keyword>
<dbReference type="Proteomes" id="UP001213623">
    <property type="component" value="Chromosome 2"/>
</dbReference>
<reference evidence="2" key="1">
    <citation type="submission" date="2023-03" db="EMBL/GenBank/DDBJ databases">
        <title>Mating type loci evolution in Malassezia.</title>
        <authorList>
            <person name="Coelho M.A."/>
        </authorList>
    </citation>
    <scope>NUCLEOTIDE SEQUENCE</scope>
    <source>
        <strain evidence="2">CBS 9557</strain>
    </source>
</reference>
<evidence type="ECO:0000313" key="2">
    <source>
        <dbReference type="EMBL" id="WFD26463.1"/>
    </source>
</evidence>
<evidence type="ECO:0000313" key="3">
    <source>
        <dbReference type="Proteomes" id="UP001213623"/>
    </source>
</evidence>
<proteinExistence type="predicted"/>
<organism evidence="2 3">
    <name type="scientific">Malassezia nana</name>
    <dbReference type="NCBI Taxonomy" id="180528"/>
    <lineage>
        <taxon>Eukaryota</taxon>
        <taxon>Fungi</taxon>
        <taxon>Dikarya</taxon>
        <taxon>Basidiomycota</taxon>
        <taxon>Ustilaginomycotina</taxon>
        <taxon>Malasseziomycetes</taxon>
        <taxon>Malasseziales</taxon>
        <taxon>Malasseziaceae</taxon>
        <taxon>Malassezia</taxon>
    </lineage>
</organism>
<feature type="transmembrane region" description="Helical" evidence="1">
    <location>
        <begin position="29"/>
        <end position="48"/>
    </location>
</feature>
<evidence type="ECO:0000256" key="1">
    <source>
        <dbReference type="SAM" id="Phobius"/>
    </source>
</evidence>
<accession>A0AAF0ELC4</accession>
<keyword evidence="1" id="KW-1133">Transmembrane helix</keyword>
<keyword evidence="3" id="KW-1185">Reference proteome</keyword>
<protein>
    <submittedName>
        <fullName evidence="2">Uncharacterized protein</fullName>
    </submittedName>
</protein>
<name>A0AAF0ELC4_9BASI</name>